<dbReference type="SMART" id="SM00563">
    <property type="entry name" value="PlsC"/>
    <property type="match status" value="1"/>
</dbReference>
<dbReference type="InterPro" id="IPR002123">
    <property type="entry name" value="Plipid/glycerol_acylTrfase"/>
</dbReference>
<comment type="caution">
    <text evidence="3">The sequence shown here is derived from an EMBL/GenBank/DDBJ whole genome shotgun (WGS) entry which is preliminary data.</text>
</comment>
<dbReference type="GO" id="GO:0008654">
    <property type="term" value="P:phospholipid biosynthetic process"/>
    <property type="evidence" value="ECO:0007669"/>
    <property type="project" value="TreeGrafter"/>
</dbReference>
<keyword evidence="3" id="KW-0808">Transferase</keyword>
<keyword evidence="3" id="KW-0012">Acyltransferase</keyword>
<evidence type="ECO:0000313" key="3">
    <source>
        <dbReference type="EMBL" id="MBC6994793.1"/>
    </source>
</evidence>
<dbReference type="GO" id="GO:0016287">
    <property type="term" value="F:glycerone-phosphate O-acyltransferase activity"/>
    <property type="evidence" value="ECO:0007669"/>
    <property type="project" value="TreeGrafter"/>
</dbReference>
<keyword evidence="1" id="KW-0812">Transmembrane</keyword>
<dbReference type="Proteomes" id="UP000650081">
    <property type="component" value="Unassembled WGS sequence"/>
</dbReference>
<dbReference type="PANTHER" id="PTHR31605:SF0">
    <property type="entry name" value="GLYCEROL-3-PHOSPHATE O-ACYLTRANSFERASE 1"/>
    <property type="match status" value="1"/>
</dbReference>
<feature type="transmembrane region" description="Helical" evidence="1">
    <location>
        <begin position="299"/>
        <end position="321"/>
    </location>
</feature>
<dbReference type="PANTHER" id="PTHR31605">
    <property type="entry name" value="GLYCEROL-3-PHOSPHATE O-ACYLTRANSFERASE 1"/>
    <property type="match status" value="1"/>
</dbReference>
<name>A0A923PIJ3_9BACT</name>
<proteinExistence type="predicted"/>
<keyword evidence="1" id="KW-1133">Transmembrane helix</keyword>
<feature type="transmembrane region" description="Helical" evidence="1">
    <location>
        <begin position="369"/>
        <end position="387"/>
    </location>
</feature>
<dbReference type="SUPFAM" id="SSF69593">
    <property type="entry name" value="Glycerol-3-phosphate (1)-acyltransferase"/>
    <property type="match status" value="1"/>
</dbReference>
<protein>
    <submittedName>
        <fullName evidence="3">1-acyl-sn-glycerol-3-phosphate acyltransferase</fullName>
    </submittedName>
</protein>
<dbReference type="EMBL" id="JACSIT010000104">
    <property type="protein sequence ID" value="MBC6994793.1"/>
    <property type="molecule type" value="Genomic_DNA"/>
</dbReference>
<reference evidence="3" key="1">
    <citation type="submission" date="2020-08" db="EMBL/GenBank/DDBJ databases">
        <title>Lewinella bacteria from marine environments.</title>
        <authorList>
            <person name="Zhong Y."/>
        </authorList>
    </citation>
    <scope>NUCLEOTIDE SEQUENCE</scope>
    <source>
        <strain evidence="3">KCTC 42187</strain>
    </source>
</reference>
<dbReference type="Pfam" id="PF01553">
    <property type="entry name" value="Acyltransferase"/>
    <property type="match status" value="1"/>
</dbReference>
<gene>
    <name evidence="3" type="ORF">H9S92_11495</name>
</gene>
<feature type="transmembrane region" description="Helical" evidence="1">
    <location>
        <begin position="342"/>
        <end position="363"/>
    </location>
</feature>
<dbReference type="GO" id="GO:0004366">
    <property type="term" value="F:glycerol-3-phosphate O-acyltransferase activity"/>
    <property type="evidence" value="ECO:0007669"/>
    <property type="project" value="TreeGrafter"/>
</dbReference>
<feature type="domain" description="Phospholipid/glycerol acyltransferase" evidence="2">
    <location>
        <begin position="38"/>
        <end position="167"/>
    </location>
</feature>
<evidence type="ECO:0000259" key="2">
    <source>
        <dbReference type="SMART" id="SM00563"/>
    </source>
</evidence>
<sequence>MSGLVYRLFHFLSRWMLRLFYPGMEVENVHYANHPGPTLLCGNHPNTLIDPLIVGIHLKPQIYFLANAAMWLNPVMAFLIDPFCIPVARPKDKQVGATQGDKDEVFDRTFAGLETGKVMYIAPEGMSELERKLRRLKGGAASMALEAERRNDWQLGLSLQPVGANYESPTTCFSRVFIRYGEPVDVLQFREQYEASPVRAIRSLTNLLAERMEALLIQTKDKAEERLLRPIERAVQNDHPLSVGPHHYRTQRILAALRALPEAEREALRTTATAYEEGLRKTGQMDIEFSQHPERKLKAGTLLALPFFLYGLLNHLPWLLAINGIWKALGIDRGYKATVQTLGSWIILPLLYLLQTLLFNWLYPAGWGWLYLLSLPVSGLFALKYWLNYRAFWAGRFTGSKSDDAQLKALRATMLAQLGTMDAVVE</sequence>
<keyword evidence="4" id="KW-1185">Reference proteome</keyword>
<evidence type="ECO:0000313" key="4">
    <source>
        <dbReference type="Proteomes" id="UP000650081"/>
    </source>
</evidence>
<dbReference type="RefSeq" id="WP_187466863.1">
    <property type="nucleotide sequence ID" value="NZ_JACSIT010000104.1"/>
</dbReference>
<dbReference type="AlphaFoldDB" id="A0A923PIJ3"/>
<dbReference type="InterPro" id="IPR052744">
    <property type="entry name" value="GPAT/DAPAT"/>
</dbReference>
<keyword evidence="1" id="KW-0472">Membrane</keyword>
<organism evidence="3 4">
    <name type="scientific">Neolewinella lacunae</name>
    <dbReference type="NCBI Taxonomy" id="1517758"/>
    <lineage>
        <taxon>Bacteria</taxon>
        <taxon>Pseudomonadati</taxon>
        <taxon>Bacteroidota</taxon>
        <taxon>Saprospiria</taxon>
        <taxon>Saprospirales</taxon>
        <taxon>Lewinellaceae</taxon>
        <taxon>Neolewinella</taxon>
    </lineage>
</organism>
<accession>A0A923PIJ3</accession>
<evidence type="ECO:0000256" key="1">
    <source>
        <dbReference type="SAM" id="Phobius"/>
    </source>
</evidence>